<sequence length="200" mass="22691">AHLQRLYDRLSQFRPADLDKGGGDVVETVRQITEALIWGEQNDAHFFDFFCEKSILSDFVRVLGLAKAPKVVKVQLLQSLSMLVSNITQRTSVYYLLSNNHVNRLIQTSLDFEDEDILAHYITLMKAPVSAFEDWMQLKAGKRADLSASLLVRASFVRLFASAGAKSLAMRLDLETIKFFFIQQPGTPGPTFPLYTEDWQ</sequence>
<dbReference type="InterPro" id="IPR039272">
    <property type="entry name" value="CLEC16A/TT9"/>
</dbReference>
<feature type="non-terminal residue" evidence="3">
    <location>
        <position position="1"/>
    </location>
</feature>
<reference evidence="3" key="1">
    <citation type="submission" date="2023-10" db="EMBL/GenBank/DDBJ databases">
        <authorList>
            <person name="Chen Y."/>
            <person name="Shah S."/>
            <person name="Dougan E. K."/>
            <person name="Thang M."/>
            <person name="Chan C."/>
        </authorList>
    </citation>
    <scope>NUCLEOTIDE SEQUENCE [LARGE SCALE GENOMIC DNA]</scope>
</reference>
<keyword evidence="1" id="KW-0072">Autophagy</keyword>
<evidence type="ECO:0000313" key="3">
    <source>
        <dbReference type="EMBL" id="CAK0876827.1"/>
    </source>
</evidence>
<dbReference type="Pfam" id="PF09758">
    <property type="entry name" value="FPL"/>
    <property type="match status" value="1"/>
</dbReference>
<proteinExistence type="predicted"/>
<evidence type="ECO:0000256" key="1">
    <source>
        <dbReference type="ARBA" id="ARBA00023006"/>
    </source>
</evidence>
<protein>
    <recommendedName>
        <fullName evidence="2">FPL domain-containing protein</fullName>
    </recommendedName>
</protein>
<evidence type="ECO:0000259" key="2">
    <source>
        <dbReference type="Pfam" id="PF09758"/>
    </source>
</evidence>
<comment type="caution">
    <text evidence="3">The sequence shown here is derived from an EMBL/GenBank/DDBJ whole genome shotgun (WGS) entry which is preliminary data.</text>
</comment>
<dbReference type="InterPro" id="IPR019155">
    <property type="entry name" value="CLEC16A/TT9_N"/>
</dbReference>
<evidence type="ECO:0000313" key="4">
    <source>
        <dbReference type="Proteomes" id="UP001189429"/>
    </source>
</evidence>
<keyword evidence="4" id="KW-1185">Reference proteome</keyword>
<feature type="domain" description="FPL" evidence="2">
    <location>
        <begin position="29"/>
        <end position="127"/>
    </location>
</feature>
<dbReference type="EMBL" id="CAUYUJ010017670">
    <property type="protein sequence ID" value="CAK0876827.1"/>
    <property type="molecule type" value="Genomic_DNA"/>
</dbReference>
<dbReference type="Proteomes" id="UP001189429">
    <property type="component" value="Unassembled WGS sequence"/>
</dbReference>
<gene>
    <name evidence="3" type="ORF">PCOR1329_LOCUS61044</name>
</gene>
<name>A0ABN9VW67_9DINO</name>
<organism evidence="3 4">
    <name type="scientific">Prorocentrum cordatum</name>
    <dbReference type="NCBI Taxonomy" id="2364126"/>
    <lineage>
        <taxon>Eukaryota</taxon>
        <taxon>Sar</taxon>
        <taxon>Alveolata</taxon>
        <taxon>Dinophyceae</taxon>
        <taxon>Prorocentrales</taxon>
        <taxon>Prorocentraceae</taxon>
        <taxon>Prorocentrum</taxon>
    </lineage>
</organism>
<dbReference type="PANTHER" id="PTHR21481">
    <property type="entry name" value="PROTEIN CLEC16A"/>
    <property type="match status" value="1"/>
</dbReference>
<accession>A0ABN9VW67</accession>
<dbReference type="PANTHER" id="PTHR21481:SF0">
    <property type="entry name" value="PROTEIN CLEC16A"/>
    <property type="match status" value="1"/>
</dbReference>